<accession>A0ABW8QAA4</accession>
<keyword evidence="2" id="KW-1185">Reference proteome</keyword>
<reference evidence="1 2" key="1">
    <citation type="journal article" date="2016" name="Sci. Rep.">
        <title>Whole genome sequencing identifies a novel species of the genus Capnocytophaga isolated from dog and cat bite wounds in humans.</title>
        <authorList>
            <person name="Zangenah S."/>
            <person name="Abbasi N."/>
            <person name="Andersson A.F."/>
            <person name="Bergman P."/>
        </authorList>
    </citation>
    <scope>NUCLEOTIDE SEQUENCE [LARGE SCALE GENOMIC DNA]</scope>
    <source>
        <strain evidence="1 2">W5</strain>
    </source>
</reference>
<evidence type="ECO:0000313" key="2">
    <source>
        <dbReference type="Proteomes" id="UP001622370"/>
    </source>
</evidence>
<comment type="caution">
    <text evidence="1">The sequence shown here is derived from an EMBL/GenBank/DDBJ whole genome shotgun (WGS) entry which is preliminary data.</text>
</comment>
<evidence type="ECO:0008006" key="3">
    <source>
        <dbReference type="Google" id="ProtNLM"/>
    </source>
</evidence>
<evidence type="ECO:0000313" key="1">
    <source>
        <dbReference type="EMBL" id="MFK8293308.1"/>
    </source>
</evidence>
<dbReference type="EMBL" id="JBJGWJ010000003">
    <property type="protein sequence ID" value="MFK8293308.1"/>
    <property type="molecule type" value="Genomic_DNA"/>
</dbReference>
<dbReference type="Proteomes" id="UP001622370">
    <property type="component" value="Unassembled WGS sequence"/>
</dbReference>
<dbReference type="SUPFAM" id="SSF50969">
    <property type="entry name" value="YVTN repeat-like/Quinoprotein amine dehydrogenase"/>
    <property type="match status" value="1"/>
</dbReference>
<name>A0ABW8QAA4_9FLAO</name>
<gene>
    <name evidence="1" type="ORF">ACI76L_05895</name>
</gene>
<proteinExistence type="predicted"/>
<dbReference type="RefSeq" id="WP_405254105.1">
    <property type="nucleotide sequence ID" value="NZ_JBJGWE010000003.1"/>
</dbReference>
<dbReference type="InterPro" id="IPR011044">
    <property type="entry name" value="Quino_amine_DH_bsu"/>
</dbReference>
<sequence length="259" mass="30569">MQTSLTKVRFLTFSPCGTKVLTIDRTYEKRKRKTKIFNLKSKELLFETNVFFGYEAWFTTVPHLLVVRANVKGKSNDKLFLFDTQKNEIVHFMQGNNCLTYCSKNFYNHIFAYPNSRKKDEVILLDLTTFEEKVIHLGSKKLIHRVEALGNDEYFAIDGDFFGTKFNAKGEILWKTKKLDWEKFYYAPQFFILDNQIIFNDSLGNRFDISTGELIHANTQSWGKSTPFFDHWVIYNTGKMYELNTNKTDKLDIQKYLEK</sequence>
<protein>
    <recommendedName>
        <fullName evidence="3">Glutamine cyclotransferase</fullName>
    </recommendedName>
</protein>
<organism evidence="1 2">
    <name type="scientific">Capnocytophaga stomatis</name>
    <dbReference type="NCBI Taxonomy" id="1848904"/>
    <lineage>
        <taxon>Bacteria</taxon>
        <taxon>Pseudomonadati</taxon>
        <taxon>Bacteroidota</taxon>
        <taxon>Flavobacteriia</taxon>
        <taxon>Flavobacteriales</taxon>
        <taxon>Flavobacteriaceae</taxon>
        <taxon>Capnocytophaga</taxon>
    </lineage>
</organism>